<dbReference type="AlphaFoldDB" id="A0A948T3F3"/>
<dbReference type="Pfam" id="PF10947">
    <property type="entry name" value="DUF2628"/>
    <property type="match status" value="1"/>
</dbReference>
<dbReference type="EMBL" id="JAHLFP010000056">
    <property type="protein sequence ID" value="MBU3806521.1"/>
    <property type="molecule type" value="Genomic_DNA"/>
</dbReference>
<dbReference type="InterPro" id="IPR024399">
    <property type="entry name" value="DUF2628"/>
</dbReference>
<keyword evidence="1" id="KW-0472">Membrane</keyword>
<sequence>MHDYTGCECPVCHQAFTQTDDIVVCPECGTPYHRACYEKTGHCVFEDKHGTDFVWSNPKESSEGAKSASDGEPGSVVHCPKCGALNPATGLFCDRCGTPLQSSQQEKTNSTQRQTADDPFFQMSMGIPTPFQVKINEKIQGTIDNIDARNWRAFLGNNAAYYLLNFKAMQLTGRKLVTCFSAFFFGAFYFFYRKMWSIAFALFGVQALLRIPAIMQIMIVAEHPLAAGWNPLLVDQAALVCSFFSFVLMFGQGLGALWAYRRFARRKIQKILDMTPPGENPEPALRQAGGTSPLALGISLGVTFALLMAVSYFCVGHLLSTGIYL</sequence>
<keyword evidence="1" id="KW-1133">Transmembrane helix</keyword>
<reference evidence="2" key="2">
    <citation type="submission" date="2021-04" db="EMBL/GenBank/DDBJ databases">
        <authorList>
            <person name="Gilroy R."/>
        </authorList>
    </citation>
    <scope>NUCLEOTIDE SEQUENCE</scope>
    <source>
        <strain evidence="2">B5_2728</strain>
    </source>
</reference>
<dbReference type="Pfam" id="PF14446">
    <property type="entry name" value="Prok-RING_1"/>
    <property type="match status" value="1"/>
</dbReference>
<feature type="transmembrane region" description="Helical" evidence="1">
    <location>
        <begin position="294"/>
        <end position="319"/>
    </location>
</feature>
<accession>A0A948T3F3</accession>
<proteinExistence type="predicted"/>
<evidence type="ECO:0000313" key="3">
    <source>
        <dbReference type="Proteomes" id="UP000713596"/>
    </source>
</evidence>
<reference evidence="2" key="1">
    <citation type="journal article" date="2021" name="PeerJ">
        <title>Extensive microbial diversity within the chicken gut microbiome revealed by metagenomics and culture.</title>
        <authorList>
            <person name="Gilroy R."/>
            <person name="Ravi A."/>
            <person name="Getino M."/>
            <person name="Pursley I."/>
            <person name="Horton D.L."/>
            <person name="Alikhan N.F."/>
            <person name="Baker D."/>
            <person name="Gharbi K."/>
            <person name="Hall N."/>
            <person name="Watson M."/>
            <person name="Adriaenssens E.M."/>
            <person name="Foster-Nyarko E."/>
            <person name="Jarju S."/>
            <person name="Secka A."/>
            <person name="Antonio M."/>
            <person name="Oren A."/>
            <person name="Chaudhuri R.R."/>
            <person name="La Ragione R."/>
            <person name="Hildebrand F."/>
            <person name="Pallen M.J."/>
        </authorList>
    </citation>
    <scope>NUCLEOTIDE SEQUENCE</scope>
    <source>
        <strain evidence="2">B5_2728</strain>
    </source>
</reference>
<feature type="transmembrane region" description="Helical" evidence="1">
    <location>
        <begin position="175"/>
        <end position="192"/>
    </location>
</feature>
<dbReference type="InterPro" id="IPR039522">
    <property type="entry name" value="RING_finger_1_prok"/>
</dbReference>
<keyword evidence="1" id="KW-0812">Transmembrane</keyword>
<dbReference type="CDD" id="cd15489">
    <property type="entry name" value="PHD_SF"/>
    <property type="match status" value="1"/>
</dbReference>
<feature type="transmembrane region" description="Helical" evidence="1">
    <location>
        <begin position="237"/>
        <end position="260"/>
    </location>
</feature>
<comment type="caution">
    <text evidence="2">The sequence shown here is derived from an EMBL/GenBank/DDBJ whole genome shotgun (WGS) entry which is preliminary data.</text>
</comment>
<name>A0A948T3F3_9FIRM</name>
<dbReference type="Proteomes" id="UP000713596">
    <property type="component" value="Unassembled WGS sequence"/>
</dbReference>
<gene>
    <name evidence="2" type="ORF">H9882_06500</name>
</gene>
<evidence type="ECO:0000313" key="2">
    <source>
        <dbReference type="EMBL" id="MBU3806521.1"/>
    </source>
</evidence>
<protein>
    <submittedName>
        <fullName evidence="2">DUF2628 domain-containing protein</fullName>
    </submittedName>
</protein>
<feature type="transmembrane region" description="Helical" evidence="1">
    <location>
        <begin position="199"/>
        <end position="221"/>
    </location>
</feature>
<evidence type="ECO:0000256" key="1">
    <source>
        <dbReference type="SAM" id="Phobius"/>
    </source>
</evidence>
<organism evidence="2 3">
    <name type="scientific">Candidatus Allofournierella pullistercoris</name>
    <dbReference type="NCBI Taxonomy" id="2838597"/>
    <lineage>
        <taxon>Bacteria</taxon>
        <taxon>Bacillati</taxon>
        <taxon>Bacillota</taxon>
        <taxon>Clostridia</taxon>
        <taxon>Eubacteriales</taxon>
        <taxon>Oscillospiraceae</taxon>
        <taxon>Allofournierella</taxon>
    </lineage>
</organism>